<keyword evidence="1" id="KW-0802">TPR repeat</keyword>
<dbReference type="AlphaFoldDB" id="H6RG86"/>
<organism evidence="3">
    <name type="scientific">uncultured Flavobacteriia bacterium</name>
    <dbReference type="NCBI Taxonomy" id="212695"/>
    <lineage>
        <taxon>Bacteria</taxon>
        <taxon>Pseudomonadati</taxon>
        <taxon>Bacteroidota</taxon>
        <taxon>Flavobacteriia</taxon>
        <taxon>environmental samples</taxon>
    </lineage>
</organism>
<gene>
    <name evidence="3" type="ORF">VIS_S3CHB70008</name>
</gene>
<feature type="transmembrane region" description="Helical" evidence="2">
    <location>
        <begin position="6"/>
        <end position="23"/>
    </location>
</feature>
<keyword evidence="2" id="KW-0472">Membrane</keyword>
<dbReference type="InterPro" id="IPR011990">
    <property type="entry name" value="TPR-like_helical_dom_sf"/>
</dbReference>
<evidence type="ECO:0000256" key="1">
    <source>
        <dbReference type="PROSITE-ProRule" id="PRU00339"/>
    </source>
</evidence>
<reference evidence="3" key="1">
    <citation type="journal article" date="2012" name="Environ. Microbiol.">
        <title>Genomic content of uncultured Bacteroidetes from contrasting oceanic provinces in the North Atlantic Ocean.</title>
        <authorList>
            <person name="Gomez-Pereira P.R."/>
            <person name="Schuler M."/>
            <person name="Fuchs B.M."/>
            <person name="Bennke C."/>
            <person name="Teeling H."/>
            <person name="Waldmann J."/>
            <person name="Richter M."/>
            <person name="Barbe V."/>
            <person name="Bataille E."/>
            <person name="Glockner F.O."/>
            <person name="Amann R."/>
        </authorList>
    </citation>
    <scope>NUCLEOTIDE SEQUENCE</scope>
</reference>
<dbReference type="SUPFAM" id="SSF48452">
    <property type="entry name" value="TPR-like"/>
    <property type="match status" value="1"/>
</dbReference>
<dbReference type="GO" id="GO:0051301">
    <property type="term" value="P:cell division"/>
    <property type="evidence" value="ECO:0007669"/>
    <property type="project" value="TreeGrafter"/>
</dbReference>
<name>H6RG86_9BACT</name>
<accession>H6RG86</accession>
<dbReference type="Gene3D" id="1.25.40.10">
    <property type="entry name" value="Tetratricopeptide repeat domain"/>
    <property type="match status" value="1"/>
</dbReference>
<dbReference type="PROSITE" id="PS50005">
    <property type="entry name" value="TPR"/>
    <property type="match status" value="1"/>
</dbReference>
<keyword evidence="2" id="KW-1133">Transmembrane helix</keyword>
<evidence type="ECO:0000256" key="2">
    <source>
        <dbReference type="SAM" id="Phobius"/>
    </source>
</evidence>
<evidence type="ECO:0000313" key="3">
    <source>
        <dbReference type="EMBL" id="CCG00047.1"/>
    </source>
</evidence>
<keyword evidence="2" id="KW-0812">Transmembrane</keyword>
<sequence>MHKGPIWAIIVSIIAIVSIYFLTDIKENQDIQTINKVIDSDDNETISLFLDSIDEEERNTALSLFQEARDSQDSAAVEALIAFYEEKQQYNFAAYYHSLKAEITPLASNWEVAGDRQISVSSNAAYDVSFNEMLYEEALISYQKAIDLDSSNLELQVKLGSAIVDRSPQPMQGITLLLGVIEQDSMHINGNLALGKFGIISGQYDKAVIRLEKVLSLQPENAEALFLSGEAYSNLGMNGKAISCFSKCKEIVENEDLKKEIDAYLQQLL</sequence>
<reference evidence="3" key="2">
    <citation type="submission" date="2012-02" db="EMBL/GenBank/DDBJ databases">
        <authorList>
            <person name="Genoscope - CEA"/>
        </authorList>
    </citation>
    <scope>NUCLEOTIDE SEQUENCE</scope>
</reference>
<feature type="repeat" description="TPR" evidence="1">
    <location>
        <begin position="188"/>
        <end position="221"/>
    </location>
</feature>
<protein>
    <submittedName>
        <fullName evidence="3">TPR repeat-containing protein</fullName>
    </submittedName>
</protein>
<dbReference type="InterPro" id="IPR019734">
    <property type="entry name" value="TPR_rpt"/>
</dbReference>
<dbReference type="PANTHER" id="PTHR12558">
    <property type="entry name" value="CELL DIVISION CYCLE 16,23,27"/>
    <property type="match status" value="1"/>
</dbReference>
<proteinExistence type="predicted"/>
<dbReference type="EMBL" id="FO117597">
    <property type="protein sequence ID" value="CCG00047.1"/>
    <property type="molecule type" value="Genomic_DNA"/>
</dbReference>
<dbReference type="Pfam" id="PF13181">
    <property type="entry name" value="TPR_8"/>
    <property type="match status" value="1"/>
</dbReference>
<dbReference type="SMART" id="SM00028">
    <property type="entry name" value="TPR"/>
    <property type="match status" value="3"/>
</dbReference>
<dbReference type="PANTHER" id="PTHR12558:SF13">
    <property type="entry name" value="CELL DIVISION CYCLE PROTEIN 27 HOMOLOG"/>
    <property type="match status" value="1"/>
</dbReference>